<evidence type="ECO:0000256" key="4">
    <source>
        <dbReference type="ARBA" id="ARBA00023242"/>
    </source>
</evidence>
<dbReference type="Gene3D" id="3.30.200.160">
    <property type="entry name" value="TFIIIC, subcomplex tauA, subunit Sfc1, barrel domain"/>
    <property type="match status" value="1"/>
</dbReference>
<dbReference type="Proteomes" id="UP000033140">
    <property type="component" value="Unassembled WGS sequence"/>
</dbReference>
<comment type="subcellular location">
    <subcellularLocation>
        <location evidence="1">Nucleus</location>
    </subcellularLocation>
</comment>
<evidence type="ECO:0000256" key="2">
    <source>
        <dbReference type="ARBA" id="ARBA00023125"/>
    </source>
</evidence>
<feature type="compositionally biased region" description="Acidic residues" evidence="5">
    <location>
        <begin position="549"/>
        <end position="559"/>
    </location>
</feature>
<feature type="compositionally biased region" description="Acidic residues" evidence="5">
    <location>
        <begin position="476"/>
        <end position="508"/>
    </location>
</feature>
<feature type="domain" description="Transcription factor IIIC subunit Tfc1/Sfc1 triple barrel" evidence="7">
    <location>
        <begin position="55"/>
        <end position="173"/>
    </location>
</feature>
<dbReference type="AlphaFoldDB" id="A0A0E9NRR0"/>
<dbReference type="GO" id="GO:0006384">
    <property type="term" value="P:transcription initiation at RNA polymerase III promoter"/>
    <property type="evidence" value="ECO:0007669"/>
    <property type="project" value="InterPro"/>
</dbReference>
<dbReference type="EMBL" id="BACD03000073">
    <property type="protein sequence ID" value="GAO52557.1"/>
    <property type="molecule type" value="Genomic_DNA"/>
</dbReference>
<evidence type="ECO:0000256" key="3">
    <source>
        <dbReference type="ARBA" id="ARBA00023163"/>
    </source>
</evidence>
<accession>A0A0E9NRR0</accession>
<evidence type="ECO:0000259" key="6">
    <source>
        <dbReference type="Pfam" id="PF09734"/>
    </source>
</evidence>
<evidence type="ECO:0000256" key="1">
    <source>
        <dbReference type="ARBA" id="ARBA00004123"/>
    </source>
</evidence>
<evidence type="ECO:0000256" key="5">
    <source>
        <dbReference type="SAM" id="MobiDB-lite"/>
    </source>
</evidence>
<dbReference type="STRING" id="698492.A0A0E9NRR0"/>
<feature type="compositionally biased region" description="Low complexity" evidence="5">
    <location>
        <begin position="8"/>
        <end position="21"/>
    </location>
</feature>
<dbReference type="InterPro" id="IPR041499">
    <property type="entry name" value="Tfc1/Sfc1_N"/>
</dbReference>
<keyword evidence="3" id="KW-0804">Transcription</keyword>
<sequence>MPGMDGVQAAAQASARPASRQGINGQPRAASSRASTVDPRAGLAPRHIIPSGTLYSVEHPASKITNIDKAIKTLGGQKGIDKFVFATAEEIHTEPHAPNMSIKPLLELRMRPDDHYSHPIAGIDQSVQNILIRITRRKLKSAPPTQKGDIHKIEAIGVIERTARFRDLADFQICTGDSPFQQDFGARMESMSLERIISYKPQPDPADLASEPWDMQPPPLWSRDYVPANYHYKANPASIKFKPPNGPVQIINKNRAPKLFNITVTYDIPSVPTEPSRALKKPSTLEMAVIAKLRQLFRERPLWTRWGLRREMGMYNPDYLPSLKNCLAHVCYIWKSGPWRDTYCAYGIDPRTSPEFAKYQCLFFMLGRKAGVSNVKVVTEGRNESGKGYPDYRFTGHQLSTPVRAYQVCDVTDPLLKDIIERGERDLRETLRERSGWFRGGVWKKVRRIMRAKLVALNGDPPRVMSDAEFLTELNAPEEDDEESVDPEEEADAEGDDDEEEEEGENGEEGGTKTRKKLDERVNELMRSLGMMEQSQELQDSEEPTREGELEDEFALLEDDGTRPCPYSPLPGEL</sequence>
<keyword evidence="2" id="KW-0238">DNA-binding</keyword>
<comment type="caution">
    <text evidence="8">The sequence shown here is derived from an EMBL/GenBank/DDBJ whole genome shotgun (WGS) entry which is preliminary data.</text>
</comment>
<protein>
    <recommendedName>
        <fullName evidence="10">Transcription factor IIIC subunit 5 HTH domain-containing protein</fullName>
    </recommendedName>
</protein>
<feature type="domain" description="Transcription factor IIIC subunit 5 HTH" evidence="6">
    <location>
        <begin position="216"/>
        <end position="364"/>
    </location>
</feature>
<dbReference type="GO" id="GO:0001002">
    <property type="term" value="F:RNA polymerase III type 1 promoter sequence-specific DNA binding"/>
    <property type="evidence" value="ECO:0007669"/>
    <property type="project" value="TreeGrafter"/>
</dbReference>
<proteinExistence type="predicted"/>
<evidence type="ECO:0000313" key="9">
    <source>
        <dbReference type="Proteomes" id="UP000033140"/>
    </source>
</evidence>
<dbReference type="PANTHER" id="PTHR13230">
    <property type="entry name" value="GENERAL TRANSCRIPTION FACTOR IIIC, POLYPEPTIDE 5"/>
    <property type="match status" value="1"/>
</dbReference>
<evidence type="ECO:0000259" key="7">
    <source>
        <dbReference type="Pfam" id="PF17682"/>
    </source>
</evidence>
<reference evidence="8 9" key="2">
    <citation type="journal article" date="2014" name="J. Gen. Appl. Microbiol.">
        <title>The early diverging ascomycetous budding yeast Saitoella complicata has three histone deacetylases belonging to the Clr6, Hos2, and Rpd3 lineages.</title>
        <authorList>
            <person name="Nishida H."/>
            <person name="Matsumoto T."/>
            <person name="Kondo S."/>
            <person name="Hamamoto M."/>
            <person name="Yoshikawa H."/>
        </authorList>
    </citation>
    <scope>NUCLEOTIDE SEQUENCE [LARGE SCALE GENOMIC DNA]</scope>
    <source>
        <strain evidence="8 9">NRRL Y-17804</strain>
    </source>
</reference>
<dbReference type="InterPro" id="IPR019136">
    <property type="entry name" value="TF_IIIC_su-5_HTH"/>
</dbReference>
<dbReference type="GO" id="GO:0001003">
    <property type="term" value="F:RNA polymerase III type 2 promoter sequence-specific DNA binding"/>
    <property type="evidence" value="ECO:0007669"/>
    <property type="project" value="TreeGrafter"/>
</dbReference>
<evidence type="ECO:0008006" key="10">
    <source>
        <dbReference type="Google" id="ProtNLM"/>
    </source>
</evidence>
<keyword evidence="9" id="KW-1185">Reference proteome</keyword>
<gene>
    <name evidence="8" type="ORF">G7K_6630-t1</name>
</gene>
<evidence type="ECO:0000313" key="8">
    <source>
        <dbReference type="EMBL" id="GAO52557.1"/>
    </source>
</evidence>
<dbReference type="OMA" id="PPEYFVR"/>
<dbReference type="InterPro" id="IPR042536">
    <property type="entry name" value="TFIIIC_tauA_Sfc1"/>
</dbReference>
<dbReference type="PANTHER" id="PTHR13230:SF5">
    <property type="entry name" value="GENERAL TRANSCRIPTION FACTOR 3C POLYPEPTIDE 5"/>
    <property type="match status" value="1"/>
</dbReference>
<dbReference type="GO" id="GO:0000127">
    <property type="term" value="C:transcription factor TFIIIC complex"/>
    <property type="evidence" value="ECO:0007669"/>
    <property type="project" value="InterPro"/>
</dbReference>
<dbReference type="GO" id="GO:0005634">
    <property type="term" value="C:nucleus"/>
    <property type="evidence" value="ECO:0007669"/>
    <property type="project" value="UniProtKB-SubCell"/>
</dbReference>
<organism evidence="8 9">
    <name type="scientific">Saitoella complicata (strain BCRC 22490 / CBS 7301 / JCM 7358 / NBRC 10748 / NRRL Y-17804)</name>
    <dbReference type="NCBI Taxonomy" id="698492"/>
    <lineage>
        <taxon>Eukaryota</taxon>
        <taxon>Fungi</taxon>
        <taxon>Dikarya</taxon>
        <taxon>Ascomycota</taxon>
        <taxon>Taphrinomycotina</taxon>
        <taxon>Taphrinomycotina incertae sedis</taxon>
        <taxon>Saitoella</taxon>
    </lineage>
</organism>
<dbReference type="InterPro" id="IPR040454">
    <property type="entry name" value="TF_IIIC_Tfc1/Sfc1"/>
</dbReference>
<name>A0A0E9NRR0_SAICN</name>
<reference evidence="8 9" key="1">
    <citation type="journal article" date="2011" name="J. Gen. Appl. Microbiol.">
        <title>Draft genome sequencing of the enigmatic yeast Saitoella complicata.</title>
        <authorList>
            <person name="Nishida H."/>
            <person name="Hamamoto M."/>
            <person name="Sugiyama J."/>
        </authorList>
    </citation>
    <scope>NUCLEOTIDE SEQUENCE [LARGE SCALE GENOMIC DNA]</scope>
    <source>
        <strain evidence="8 9">NRRL Y-17804</strain>
    </source>
</reference>
<feature type="region of interest" description="Disordered" evidence="5">
    <location>
        <begin position="474"/>
        <end position="574"/>
    </location>
</feature>
<dbReference type="Pfam" id="PF17682">
    <property type="entry name" value="Tau95_N"/>
    <property type="match status" value="1"/>
</dbReference>
<keyword evidence="4" id="KW-0539">Nucleus</keyword>
<reference evidence="8 9" key="3">
    <citation type="journal article" date="2015" name="Genome Announc.">
        <title>Draft Genome Sequence of the Archiascomycetous Yeast Saitoella complicata.</title>
        <authorList>
            <person name="Yamauchi K."/>
            <person name="Kondo S."/>
            <person name="Hamamoto M."/>
            <person name="Takahashi Y."/>
            <person name="Ogura Y."/>
            <person name="Hayashi T."/>
            <person name="Nishida H."/>
        </authorList>
    </citation>
    <scope>NUCLEOTIDE SEQUENCE [LARGE SCALE GENOMIC DNA]</scope>
    <source>
        <strain evidence="8 9">NRRL Y-17804</strain>
    </source>
</reference>
<dbReference type="Pfam" id="PF09734">
    <property type="entry name" value="Tau95"/>
    <property type="match status" value="1"/>
</dbReference>
<feature type="region of interest" description="Disordered" evidence="5">
    <location>
        <begin position="1"/>
        <end position="45"/>
    </location>
</feature>